<dbReference type="Proteomes" id="UP000308199">
    <property type="component" value="Unassembled WGS sequence"/>
</dbReference>
<evidence type="ECO:0000313" key="6">
    <source>
        <dbReference type="EMBL" id="THH08109.1"/>
    </source>
</evidence>
<gene>
    <name evidence="6" type="ORF">EW145_g2932</name>
</gene>
<dbReference type="EMBL" id="SGPK01000113">
    <property type="protein sequence ID" value="THH08109.1"/>
    <property type="molecule type" value="Genomic_DNA"/>
</dbReference>
<dbReference type="PANTHER" id="PTHR42723">
    <property type="entry name" value="CHLOROPHYLL SYNTHASE"/>
    <property type="match status" value="1"/>
</dbReference>
<dbReference type="InterPro" id="IPR000537">
    <property type="entry name" value="UbiA_prenyltransferase"/>
</dbReference>
<protein>
    <submittedName>
        <fullName evidence="6">Uncharacterized protein</fullName>
    </submittedName>
</protein>
<comment type="subcellular location">
    <subcellularLocation>
        <location evidence="1">Membrane</location>
        <topology evidence="1">Multi-pass membrane protein</topology>
    </subcellularLocation>
</comment>
<evidence type="ECO:0000256" key="4">
    <source>
        <dbReference type="ARBA" id="ARBA00023136"/>
    </source>
</evidence>
<organism evidence="6 7">
    <name type="scientific">Phellinidium pouzarii</name>
    <dbReference type="NCBI Taxonomy" id="167371"/>
    <lineage>
        <taxon>Eukaryota</taxon>
        <taxon>Fungi</taxon>
        <taxon>Dikarya</taxon>
        <taxon>Basidiomycota</taxon>
        <taxon>Agaricomycotina</taxon>
        <taxon>Agaricomycetes</taxon>
        <taxon>Hymenochaetales</taxon>
        <taxon>Hymenochaetaceae</taxon>
        <taxon>Phellinidium</taxon>
    </lineage>
</organism>
<evidence type="ECO:0000313" key="7">
    <source>
        <dbReference type="Proteomes" id="UP000308199"/>
    </source>
</evidence>
<evidence type="ECO:0000256" key="3">
    <source>
        <dbReference type="ARBA" id="ARBA00022989"/>
    </source>
</evidence>
<dbReference type="GO" id="GO:0016020">
    <property type="term" value="C:membrane"/>
    <property type="evidence" value="ECO:0007669"/>
    <property type="project" value="UniProtKB-SubCell"/>
</dbReference>
<feature type="transmembrane region" description="Helical" evidence="5">
    <location>
        <begin position="295"/>
        <end position="312"/>
    </location>
</feature>
<reference evidence="6 7" key="1">
    <citation type="submission" date="2019-02" db="EMBL/GenBank/DDBJ databases">
        <title>Genome sequencing of the rare red list fungi Phellinidium pouzarii.</title>
        <authorList>
            <person name="Buettner E."/>
            <person name="Kellner H."/>
        </authorList>
    </citation>
    <scope>NUCLEOTIDE SEQUENCE [LARGE SCALE GENOMIC DNA]</scope>
    <source>
        <strain evidence="6 7">DSM 108285</strain>
    </source>
</reference>
<dbReference type="InterPro" id="IPR050475">
    <property type="entry name" value="Prenyltransferase_related"/>
</dbReference>
<dbReference type="PANTHER" id="PTHR42723:SF1">
    <property type="entry name" value="CHLOROPHYLL SYNTHASE, CHLOROPLASTIC"/>
    <property type="match status" value="1"/>
</dbReference>
<dbReference type="CDD" id="cd13965">
    <property type="entry name" value="PT_UbiA_3"/>
    <property type="match status" value="1"/>
</dbReference>
<proteinExistence type="predicted"/>
<dbReference type="Gene3D" id="1.10.357.140">
    <property type="entry name" value="UbiA prenyltransferase"/>
    <property type="match status" value="2"/>
</dbReference>
<feature type="transmembrane region" description="Helical" evidence="5">
    <location>
        <begin position="268"/>
        <end position="289"/>
    </location>
</feature>
<comment type="caution">
    <text evidence="6">The sequence shown here is derived from an EMBL/GenBank/DDBJ whole genome shotgun (WGS) entry which is preliminary data.</text>
</comment>
<keyword evidence="7" id="KW-1185">Reference proteome</keyword>
<dbReference type="GO" id="GO:0016765">
    <property type="term" value="F:transferase activity, transferring alkyl or aryl (other than methyl) groups"/>
    <property type="evidence" value="ECO:0007669"/>
    <property type="project" value="InterPro"/>
</dbReference>
<keyword evidence="4 5" id="KW-0472">Membrane</keyword>
<feature type="transmembrane region" description="Helical" evidence="5">
    <location>
        <begin position="418"/>
        <end position="435"/>
    </location>
</feature>
<keyword evidence="3 5" id="KW-1133">Transmembrane helix</keyword>
<dbReference type="OrthoDB" id="434972at2759"/>
<feature type="transmembrane region" description="Helical" evidence="5">
    <location>
        <begin position="127"/>
        <end position="144"/>
    </location>
</feature>
<name>A0A4S4L991_9AGAM</name>
<evidence type="ECO:0000256" key="2">
    <source>
        <dbReference type="ARBA" id="ARBA00022692"/>
    </source>
</evidence>
<sequence>MIPLLNIALRINSSILHTLDYILYHVQTLYLFTKADIKVIVLPVTCLAAASAPLTSLSCLPHIIFWIWIQTLQLGLSNQTLDPEEDKQNKPYRPLPSGRVSLRTAIILRWILPIVCCVWSASYSTLLLYLGIINCILIIIYDEMGYAAGHWFIRNVLNALGHASLESGACLLAGKDVNVLDPVSFRSVVCSAGIILCTIQAQDFKDAIGDAATCLAAASAPLASLSRLPHVIFWVWLQTLQLDFSNQTLDPEEDKQNKPYRPLPSGRISLRTALILRWILPFVCFAWSASYSMPLLYASIANCIIVVIYDEMGYAAGHWFIRNVLNAAGHASFEMGACFLAGGNVQALDPISYRAILCSAGIILCTIQAQDFKDTIGDAAVGRKTLPIVHPKVARPILLMLMVAWSIGLGIIWRLDLLTASAITMLGTYIGWAFVTERSPKEDKKNLFYYLVGNIFNVFLDS</sequence>
<dbReference type="InterPro" id="IPR044878">
    <property type="entry name" value="UbiA_sf"/>
</dbReference>
<evidence type="ECO:0000256" key="1">
    <source>
        <dbReference type="ARBA" id="ARBA00004141"/>
    </source>
</evidence>
<keyword evidence="2 5" id="KW-0812">Transmembrane</keyword>
<accession>A0A4S4L991</accession>
<evidence type="ECO:0000256" key="5">
    <source>
        <dbReference type="SAM" id="Phobius"/>
    </source>
</evidence>
<feature type="transmembrane region" description="Helical" evidence="5">
    <location>
        <begin position="393"/>
        <end position="412"/>
    </location>
</feature>
<dbReference type="Pfam" id="PF01040">
    <property type="entry name" value="UbiA"/>
    <property type="match status" value="2"/>
</dbReference>
<dbReference type="AlphaFoldDB" id="A0A4S4L991"/>